<evidence type="ECO:0000259" key="19">
    <source>
        <dbReference type="PROSITE" id="PS51384"/>
    </source>
</evidence>
<dbReference type="FunFam" id="1.10.630.10:FF:000040">
    <property type="entry name" value="Bifunctional cytochrome P450/NADPH--P450 reductase"/>
    <property type="match status" value="1"/>
</dbReference>
<dbReference type="PROSITE" id="PS50902">
    <property type="entry name" value="FLAVODOXIN_LIKE"/>
    <property type="match status" value="1"/>
</dbReference>
<dbReference type="GO" id="GO:0070330">
    <property type="term" value="F:aromatase activity"/>
    <property type="evidence" value="ECO:0007669"/>
    <property type="project" value="InterPro"/>
</dbReference>
<dbReference type="PROSITE" id="PS51384">
    <property type="entry name" value="FAD_FR"/>
    <property type="match status" value="1"/>
</dbReference>
<dbReference type="OrthoDB" id="1470350at2759"/>
<evidence type="ECO:0000313" key="20">
    <source>
        <dbReference type="EMBL" id="GFP57148.1"/>
    </source>
</evidence>
<evidence type="ECO:0000256" key="13">
    <source>
        <dbReference type="ARBA" id="ARBA00023002"/>
    </source>
</evidence>
<name>A0A6V8R2B4_TRIAP</name>
<dbReference type="CDD" id="cd06206">
    <property type="entry name" value="bifunctional_CYPOR"/>
    <property type="match status" value="1"/>
</dbReference>
<evidence type="ECO:0000256" key="14">
    <source>
        <dbReference type="ARBA" id="ARBA00023004"/>
    </source>
</evidence>
<dbReference type="Gene3D" id="1.20.990.10">
    <property type="entry name" value="NADPH-cytochrome p450 Reductase, Chain A, domain 3"/>
    <property type="match status" value="1"/>
</dbReference>
<dbReference type="Pfam" id="PF00667">
    <property type="entry name" value="FAD_binding_1"/>
    <property type="match status" value="1"/>
</dbReference>
<dbReference type="InterPro" id="IPR008254">
    <property type="entry name" value="Flavodoxin/NO_synth"/>
</dbReference>
<dbReference type="GO" id="GO:0020037">
    <property type="term" value="F:heme binding"/>
    <property type="evidence" value="ECO:0007669"/>
    <property type="project" value="InterPro"/>
</dbReference>
<feature type="domain" description="FAD-binding FR-type" evidence="19">
    <location>
        <begin position="614"/>
        <end position="842"/>
    </location>
</feature>
<dbReference type="PRINTS" id="PR00369">
    <property type="entry name" value="FLAVODOXIN"/>
</dbReference>
<dbReference type="AlphaFoldDB" id="A0A6V8R2B4"/>
<keyword evidence="7" id="KW-0285">Flavoprotein</keyword>
<dbReference type="InterPro" id="IPR017938">
    <property type="entry name" value="Riboflavin_synthase-like_b-brl"/>
</dbReference>
<dbReference type="GO" id="GO:0010181">
    <property type="term" value="F:FMN binding"/>
    <property type="evidence" value="ECO:0007669"/>
    <property type="project" value="InterPro"/>
</dbReference>
<sequence>MTEVIPTPSGYPILGNVLDIDPEHPHDSLARMASTYGEHNWEIAHRTLMPAFGPLSIGGMFSEMQDIISQMVVKWARFGPDTPIDVPDDFTRLTLDSIALCAMGTRFNSFYHESQHPFVRAMVGVLTESFIRSRRPPLTNVLFQTQEKQYREDIEELETVAKQLLNDRRTNPTSKKDLLNAMILNKDPKTGESLDDDTIIRNMITFLIAGHETTAGLLSFLFYELLQNPEAYRKAQEEVDTVIGSGNITLSHMSKLPYIEACLRETLRLHPTAPAFTLQAKGDQILDERFLVKDGECVQVLLAQFHRDPEVWGPDAEEFKPSRMMDEAFGKLPPNAWKPFGNGIRACIGRPFAWQESLLAVASLLQAFQFTKSNPSYQLQIQTTLTIKPKDFFMRARLRDPGFLDHVTVGPTSQLAKASETSSKRNQTHSQSNLPPLLVLFGSNTGTCEALAQSLASSAEEHGFAAQVKSLDTVTGDLPQEVPVVIITASYEGQPPDNAAHFVEWLTAANNPEVKNVRYAVFGVGNKEWRSTYQKVPTVIDDALANNGGKRITNRAAADVTQGNIFDVFDDWQDQKFWPQLSDASGNTSGSQEPGTKELKIQVNVKARSSLLRQDVQTGEVTEARLLTKPGAPRKRHIGIRLPTGLIYRAGDYLAVLPLNPPEVVRRVMKRFGLPWDTTITIDQMTTTSLPTGKPLVLYDVLASMVELGQPVTARSVSALAKSIPELNLKDELERRAAEEDFQKLNVTLLDVLEDYPSATFSLGQFLAAIPPMRMRQYSISSTPLDRQSECSLTYTVIDTLSKGSRQGHRFFGVASSYLERLSVGDQLHISLRPSRTGFHLPTDDRTPIIMACAGTGLAPFHAFIAERAIKKAGGKEVGEALLFYGCNHPEEDDLYKQEFDAWQQSGVVDVRRAYTFKPEASNGCKFVQDRIWFDRQDTARFFQQGAKIYICGAGIVGSGVEDAMARIRMETTGVEEEVARDWVQKLKGERFWADVFA</sequence>
<dbReference type="PROSITE" id="PS00086">
    <property type="entry name" value="CYTOCHROME_P450"/>
    <property type="match status" value="1"/>
</dbReference>
<dbReference type="GO" id="GO:0050660">
    <property type="term" value="F:flavin adenine dinucleotide binding"/>
    <property type="evidence" value="ECO:0007669"/>
    <property type="project" value="TreeGrafter"/>
</dbReference>
<keyword evidence="12" id="KW-0249">Electron transport</keyword>
<dbReference type="PANTHER" id="PTHR19384">
    <property type="entry name" value="NITRIC OXIDE SYNTHASE-RELATED"/>
    <property type="match status" value="1"/>
</dbReference>
<feature type="domain" description="Flavodoxin-like" evidence="18">
    <location>
        <begin position="437"/>
        <end position="577"/>
    </location>
</feature>
<feature type="binding site" description="axial binding residue" evidence="17">
    <location>
        <position position="347"/>
    </location>
    <ligand>
        <name>heme</name>
        <dbReference type="ChEBI" id="CHEBI:30413"/>
    </ligand>
    <ligandPart>
        <name>Fe</name>
        <dbReference type="ChEBI" id="CHEBI:18248"/>
    </ligandPart>
</feature>
<dbReference type="PANTHER" id="PTHR19384:SF127">
    <property type="entry name" value="BIFUNCTIONAL CYTOCHROME P450_NADPH--P450 REDUCTASE"/>
    <property type="match status" value="1"/>
</dbReference>
<dbReference type="SUPFAM" id="SSF52343">
    <property type="entry name" value="Ferredoxin reductase-like, C-terminal NADP-linked domain"/>
    <property type="match status" value="1"/>
</dbReference>
<dbReference type="InterPro" id="IPR029039">
    <property type="entry name" value="Flavoprotein-like_sf"/>
</dbReference>
<evidence type="ECO:0000256" key="9">
    <source>
        <dbReference type="ARBA" id="ARBA00022723"/>
    </source>
</evidence>
<dbReference type="Proteomes" id="UP000517252">
    <property type="component" value="Unassembled WGS sequence"/>
</dbReference>
<keyword evidence="15" id="KW-0503">Monooxygenase</keyword>
<comment type="catalytic activity">
    <reaction evidence="16">
        <text>2 oxidized [cytochrome P450] + NADPH = 2 reduced [cytochrome P450] + NADP(+) + H(+)</text>
        <dbReference type="Rhea" id="RHEA:24040"/>
        <dbReference type="Rhea" id="RHEA-COMP:14627"/>
        <dbReference type="Rhea" id="RHEA-COMP:14628"/>
        <dbReference type="ChEBI" id="CHEBI:15378"/>
        <dbReference type="ChEBI" id="CHEBI:55376"/>
        <dbReference type="ChEBI" id="CHEBI:57783"/>
        <dbReference type="ChEBI" id="CHEBI:58349"/>
        <dbReference type="ChEBI" id="CHEBI:60344"/>
        <dbReference type="EC" id="1.6.2.4"/>
    </reaction>
</comment>
<comment type="cofactor">
    <cofactor evidence="2 17">
        <name>heme</name>
        <dbReference type="ChEBI" id="CHEBI:30413"/>
    </cofactor>
</comment>
<dbReference type="InterPro" id="IPR003097">
    <property type="entry name" value="CysJ-like_FAD-binding"/>
</dbReference>
<evidence type="ECO:0000256" key="16">
    <source>
        <dbReference type="ARBA" id="ARBA00049342"/>
    </source>
</evidence>
<evidence type="ECO:0000256" key="11">
    <source>
        <dbReference type="ARBA" id="ARBA00022857"/>
    </source>
</evidence>
<evidence type="ECO:0000256" key="3">
    <source>
        <dbReference type="ARBA" id="ARBA00001974"/>
    </source>
</evidence>
<gene>
    <name evidence="20" type="ORF">TASIC1_0007064000</name>
</gene>
<keyword evidence="10" id="KW-0274">FAD</keyword>
<dbReference type="InterPro" id="IPR017927">
    <property type="entry name" value="FAD-bd_FR_type"/>
</dbReference>
<comment type="cofactor">
    <cofactor evidence="1">
        <name>FMN</name>
        <dbReference type="ChEBI" id="CHEBI:58210"/>
    </cofactor>
</comment>
<evidence type="ECO:0000256" key="5">
    <source>
        <dbReference type="ARBA" id="ARBA00022448"/>
    </source>
</evidence>
<evidence type="ECO:0000256" key="15">
    <source>
        <dbReference type="ARBA" id="ARBA00023033"/>
    </source>
</evidence>
<keyword evidence="9 17" id="KW-0479">Metal-binding</keyword>
<evidence type="ECO:0000256" key="8">
    <source>
        <dbReference type="ARBA" id="ARBA00022643"/>
    </source>
</evidence>
<dbReference type="CDD" id="cd11068">
    <property type="entry name" value="CYP120A1"/>
    <property type="match status" value="1"/>
</dbReference>
<dbReference type="SUPFAM" id="SSF48264">
    <property type="entry name" value="Cytochrome P450"/>
    <property type="match status" value="1"/>
</dbReference>
<dbReference type="Pfam" id="PF00175">
    <property type="entry name" value="NAD_binding_1"/>
    <property type="match status" value="1"/>
</dbReference>
<evidence type="ECO:0000256" key="4">
    <source>
        <dbReference type="ARBA" id="ARBA00010018"/>
    </source>
</evidence>
<comment type="caution">
    <text evidence="20">The sequence shown here is derived from an EMBL/GenBank/DDBJ whole genome shotgun (WGS) entry which is preliminary data.</text>
</comment>
<proteinExistence type="inferred from homology"/>
<dbReference type="GO" id="GO:0003958">
    <property type="term" value="F:NADPH-hemoprotein reductase activity"/>
    <property type="evidence" value="ECO:0007669"/>
    <property type="project" value="UniProtKB-EC"/>
</dbReference>
<dbReference type="PRINTS" id="PR00371">
    <property type="entry name" value="FPNCR"/>
</dbReference>
<dbReference type="SUPFAM" id="SSF63380">
    <property type="entry name" value="Riboflavin synthase domain-like"/>
    <property type="match status" value="1"/>
</dbReference>
<dbReference type="Gene3D" id="1.10.630.10">
    <property type="entry name" value="Cytochrome P450"/>
    <property type="match status" value="1"/>
</dbReference>
<dbReference type="GO" id="GO:0005506">
    <property type="term" value="F:iron ion binding"/>
    <property type="evidence" value="ECO:0007669"/>
    <property type="project" value="InterPro"/>
</dbReference>
<dbReference type="Gene3D" id="2.40.30.10">
    <property type="entry name" value="Translation factors"/>
    <property type="match status" value="1"/>
</dbReference>
<evidence type="ECO:0000256" key="17">
    <source>
        <dbReference type="PIRSR" id="PIRSR000209-1"/>
    </source>
</evidence>
<dbReference type="SMR" id="A0A6V8R2B4"/>
<dbReference type="GO" id="GO:0005829">
    <property type="term" value="C:cytosol"/>
    <property type="evidence" value="ECO:0007669"/>
    <property type="project" value="TreeGrafter"/>
</dbReference>
<evidence type="ECO:0000256" key="10">
    <source>
        <dbReference type="ARBA" id="ARBA00022827"/>
    </source>
</evidence>
<evidence type="ECO:0000256" key="12">
    <source>
        <dbReference type="ARBA" id="ARBA00022982"/>
    </source>
</evidence>
<dbReference type="InterPro" id="IPR036396">
    <property type="entry name" value="Cyt_P450_sf"/>
</dbReference>
<organism evidence="20 21">
    <name type="scientific">Trichoderma asperellum</name>
    <name type="common">Filamentous fungus</name>
    <dbReference type="NCBI Taxonomy" id="101201"/>
    <lineage>
        <taxon>Eukaryota</taxon>
        <taxon>Fungi</taxon>
        <taxon>Dikarya</taxon>
        <taxon>Ascomycota</taxon>
        <taxon>Pezizomycotina</taxon>
        <taxon>Sordariomycetes</taxon>
        <taxon>Hypocreomycetidae</taxon>
        <taxon>Hypocreales</taxon>
        <taxon>Hypocreaceae</taxon>
        <taxon>Trichoderma</taxon>
    </lineage>
</organism>
<evidence type="ECO:0000256" key="6">
    <source>
        <dbReference type="ARBA" id="ARBA00022617"/>
    </source>
</evidence>
<comment type="cofactor">
    <cofactor evidence="3">
        <name>FAD</name>
        <dbReference type="ChEBI" id="CHEBI:57692"/>
    </cofactor>
</comment>
<dbReference type="InterPro" id="IPR017972">
    <property type="entry name" value="Cyt_P450_CS"/>
</dbReference>
<dbReference type="InterPro" id="IPR001128">
    <property type="entry name" value="Cyt_P450"/>
</dbReference>
<protein>
    <submittedName>
        <fullName evidence="20">Bifunctional cytochrome P450/NADPH-P450 reductase</fullName>
    </submittedName>
</protein>
<accession>A0A6V8R2B4</accession>
<dbReference type="SUPFAM" id="SSF52218">
    <property type="entry name" value="Flavoproteins"/>
    <property type="match status" value="1"/>
</dbReference>
<evidence type="ECO:0000313" key="21">
    <source>
        <dbReference type="Proteomes" id="UP000517252"/>
    </source>
</evidence>
<dbReference type="PIRSF" id="PIRSF000209">
    <property type="entry name" value="Bifunctional_P450_P450R"/>
    <property type="match status" value="1"/>
</dbReference>
<dbReference type="InterPro" id="IPR023206">
    <property type="entry name" value="Bifunctional_P450_P450_red"/>
</dbReference>
<keyword evidence="11" id="KW-0521">NADP</keyword>
<dbReference type="InterPro" id="IPR001709">
    <property type="entry name" value="Flavoprot_Pyr_Nucl_cyt_Rdtase"/>
</dbReference>
<dbReference type="InterPro" id="IPR039261">
    <property type="entry name" value="FNR_nucleotide-bd"/>
</dbReference>
<dbReference type="InterPro" id="IPR023173">
    <property type="entry name" value="NADPH_Cyt_P450_Rdtase_alpha"/>
</dbReference>
<keyword evidence="6 17" id="KW-0349">Heme</keyword>
<keyword evidence="8" id="KW-0288">FMN</keyword>
<evidence type="ECO:0000259" key="18">
    <source>
        <dbReference type="PROSITE" id="PS50902"/>
    </source>
</evidence>
<comment type="similarity">
    <text evidence="4">In the N-terminal section; belongs to the cytochrome P450 family.</text>
</comment>
<dbReference type="EMBL" id="BLZH01000007">
    <property type="protein sequence ID" value="GFP57148.1"/>
    <property type="molecule type" value="Genomic_DNA"/>
</dbReference>
<dbReference type="Pfam" id="PF00258">
    <property type="entry name" value="Flavodoxin_1"/>
    <property type="match status" value="1"/>
</dbReference>
<evidence type="ECO:0000256" key="1">
    <source>
        <dbReference type="ARBA" id="ARBA00001917"/>
    </source>
</evidence>
<dbReference type="InterPro" id="IPR001094">
    <property type="entry name" value="Flavdoxin-like"/>
</dbReference>
<keyword evidence="13" id="KW-0560">Oxidoreductase</keyword>
<evidence type="ECO:0000256" key="7">
    <source>
        <dbReference type="ARBA" id="ARBA00022630"/>
    </source>
</evidence>
<dbReference type="Gene3D" id="3.40.50.80">
    <property type="entry name" value="Nucleotide-binding domain of ferredoxin-NADP reductase (FNR) module"/>
    <property type="match status" value="1"/>
</dbReference>
<dbReference type="Pfam" id="PF00067">
    <property type="entry name" value="p450"/>
    <property type="match status" value="1"/>
</dbReference>
<keyword evidence="5" id="KW-0813">Transport</keyword>
<dbReference type="Gene3D" id="3.40.50.360">
    <property type="match status" value="1"/>
</dbReference>
<dbReference type="InterPro" id="IPR001433">
    <property type="entry name" value="OxRdtase_FAD/NAD-bd"/>
</dbReference>
<keyword evidence="14 17" id="KW-0408">Iron</keyword>
<evidence type="ECO:0000256" key="2">
    <source>
        <dbReference type="ARBA" id="ARBA00001971"/>
    </source>
</evidence>
<reference evidence="20 21" key="1">
    <citation type="submission" date="2020-07" db="EMBL/GenBank/DDBJ databases">
        <title>Trichoderma asperellum IC-1 whole genome shotgun sequence.</title>
        <authorList>
            <person name="Kanamasa S."/>
            <person name="Takahashi H."/>
        </authorList>
    </citation>
    <scope>NUCLEOTIDE SEQUENCE [LARGE SCALE GENOMIC DNA]</scope>
    <source>
        <strain evidence="20 21">IC-1</strain>
    </source>
</reference>